<feature type="non-terminal residue" evidence="1">
    <location>
        <position position="1"/>
    </location>
</feature>
<dbReference type="PANTHER" id="PTHR43796">
    <property type="entry name" value="CARBOXYNORSPERMIDINE SYNTHASE"/>
    <property type="match status" value="1"/>
</dbReference>
<dbReference type="EMBL" id="CAXAMM010043450">
    <property type="protein sequence ID" value="CAK9110089.1"/>
    <property type="molecule type" value="Genomic_DNA"/>
</dbReference>
<proteinExistence type="predicted"/>
<accession>A0ABP0SCX3</accession>
<evidence type="ECO:0000313" key="2">
    <source>
        <dbReference type="Proteomes" id="UP001642464"/>
    </source>
</evidence>
<gene>
    <name evidence="1" type="ORF">SCF082_LOCUS51135</name>
</gene>
<name>A0ABP0SCX3_9DINO</name>
<protein>
    <submittedName>
        <fullName evidence="1">Sacchrp_dh_NADP domain-containing protein</fullName>
    </submittedName>
</protein>
<dbReference type="Proteomes" id="UP001642464">
    <property type="component" value="Unassembled WGS sequence"/>
</dbReference>
<keyword evidence="2" id="KW-1185">Reference proteome</keyword>
<dbReference type="Gene3D" id="3.40.50.720">
    <property type="entry name" value="NAD(P)-binding Rossmann-like Domain"/>
    <property type="match status" value="1"/>
</dbReference>
<sequence length="317" mass="34102">VVHTAGPFQGVTEPNILKEALELGVPYVDVCDDTELCKTAKSLAKSSVPAIVSAGIWPGVSALMVREAYERLGSIEDLEMSFYTAGTGGAGPTIVSATFLLLAEPPLNYQAGQEVRAEPWGQRRLVVKRVKMMDVRVTSLSMSGLDPIHVSPDGVGVCALVQNAQVDFGPGVYTCHEYLGIPNISSSFGTAPDIWNWMFAAARVLPRSVLANRGLMQQVSTFSMPIITAVDQFVGSINAMHIKATGPADASGRRSVATLRVAHQDLEDCVGLATAAFAFELLEKRVKPGVWFPVEMDAASRSSIFRRVQHGSILWDL</sequence>
<comment type="caution">
    <text evidence="1">The sequence shown here is derived from an EMBL/GenBank/DDBJ whole genome shotgun (WGS) entry which is preliminary data.</text>
</comment>
<reference evidence="1 2" key="1">
    <citation type="submission" date="2024-02" db="EMBL/GenBank/DDBJ databases">
        <authorList>
            <person name="Chen Y."/>
            <person name="Shah S."/>
            <person name="Dougan E. K."/>
            <person name="Thang M."/>
            <person name="Chan C."/>
        </authorList>
    </citation>
    <scope>NUCLEOTIDE SEQUENCE [LARGE SCALE GENOMIC DNA]</scope>
</reference>
<evidence type="ECO:0000313" key="1">
    <source>
        <dbReference type="EMBL" id="CAK9110089.1"/>
    </source>
</evidence>
<dbReference type="PANTHER" id="PTHR43796:SF2">
    <property type="entry name" value="CARBOXYNORSPERMIDINE SYNTHASE"/>
    <property type="match status" value="1"/>
</dbReference>
<organism evidence="1 2">
    <name type="scientific">Durusdinium trenchii</name>
    <dbReference type="NCBI Taxonomy" id="1381693"/>
    <lineage>
        <taxon>Eukaryota</taxon>
        <taxon>Sar</taxon>
        <taxon>Alveolata</taxon>
        <taxon>Dinophyceae</taxon>
        <taxon>Suessiales</taxon>
        <taxon>Symbiodiniaceae</taxon>
        <taxon>Durusdinium</taxon>
    </lineage>
</organism>